<accession>A0ABT3LAM8</accession>
<organism evidence="2 3">
    <name type="scientific">Spirulina subsalsa FACHB-351</name>
    <dbReference type="NCBI Taxonomy" id="234711"/>
    <lineage>
        <taxon>Bacteria</taxon>
        <taxon>Bacillati</taxon>
        <taxon>Cyanobacteriota</taxon>
        <taxon>Cyanophyceae</taxon>
        <taxon>Spirulinales</taxon>
        <taxon>Spirulinaceae</taxon>
        <taxon>Spirulina</taxon>
    </lineage>
</organism>
<sequence length="341" mass="36977">MELQLAVAQAGAATSTNNSVTSLGVVQSLFSQIEAELMESEIYQQAMNGLQTVTEEALSQAQSLVQSLGREAIRIAVRQIAQRYHVAPNLPKSKVVSIHTKNVAATEVEDSAAEQTPDIHPVGETREQSTPIPTLRPDTESPVEPKNQFLKLQKRMSKAQRAQLAIQERNEICQQIGKTLKEAREAQGMSIGQLHSKTLVQVFYIKALEEGRLDQLPEDIYLRGFIRRLGNTLGLDGKTLAEALPKSIQPNNAVPSWYSPGLNGGAGQVTSLHMYLGYTALVAGAVGGLAWLSSHQESVSAIVESEALPTPESVSQSSKHSQKVIPQEQTTSIAPPELMNN</sequence>
<reference evidence="2 3" key="1">
    <citation type="submission" date="2021-08" db="EMBL/GenBank/DDBJ databases">
        <title>Draft genome sequence of Spirulina subsalsa with high tolerance to salinity and hype-accumulation of phycocyanin.</title>
        <authorList>
            <person name="Pei H."/>
            <person name="Jiang L."/>
        </authorList>
    </citation>
    <scope>NUCLEOTIDE SEQUENCE [LARGE SCALE GENOMIC DNA]</scope>
    <source>
        <strain evidence="2 3">FACHB-351</strain>
    </source>
</reference>
<dbReference type="Pfam" id="PF13413">
    <property type="entry name" value="HTH_25"/>
    <property type="match status" value="1"/>
</dbReference>
<feature type="compositionally biased region" description="Polar residues" evidence="1">
    <location>
        <begin position="327"/>
        <end position="341"/>
    </location>
</feature>
<name>A0ABT3LAM8_9CYAN</name>
<dbReference type="PANTHER" id="PTHR34475:SF1">
    <property type="entry name" value="CYTOSKELETON PROTEIN RODZ"/>
    <property type="match status" value="1"/>
</dbReference>
<proteinExistence type="predicted"/>
<feature type="region of interest" description="Disordered" evidence="1">
    <location>
        <begin position="310"/>
        <end position="341"/>
    </location>
</feature>
<dbReference type="Gene3D" id="1.10.260.40">
    <property type="entry name" value="lambda repressor-like DNA-binding domains"/>
    <property type="match status" value="1"/>
</dbReference>
<dbReference type="InterPro" id="IPR050400">
    <property type="entry name" value="Bact_Cytoskel_RodZ"/>
</dbReference>
<dbReference type="PANTHER" id="PTHR34475">
    <property type="match status" value="1"/>
</dbReference>
<gene>
    <name evidence="2" type="ORF">K4A83_20175</name>
</gene>
<protein>
    <submittedName>
        <fullName evidence="2">Helix-turn-helix domain-containing protein</fullName>
    </submittedName>
</protein>
<dbReference type="Proteomes" id="UP001526426">
    <property type="component" value="Unassembled WGS sequence"/>
</dbReference>
<feature type="region of interest" description="Disordered" evidence="1">
    <location>
        <begin position="106"/>
        <end position="143"/>
    </location>
</feature>
<evidence type="ECO:0000313" key="3">
    <source>
        <dbReference type="Proteomes" id="UP001526426"/>
    </source>
</evidence>
<dbReference type="EMBL" id="JAIHOM010000149">
    <property type="protein sequence ID" value="MCW6038572.1"/>
    <property type="molecule type" value="Genomic_DNA"/>
</dbReference>
<dbReference type="InterPro" id="IPR010982">
    <property type="entry name" value="Lambda_DNA-bd_dom_sf"/>
</dbReference>
<dbReference type="RefSeq" id="WP_265266486.1">
    <property type="nucleotide sequence ID" value="NZ_JAIHOM010000149.1"/>
</dbReference>
<evidence type="ECO:0000313" key="2">
    <source>
        <dbReference type="EMBL" id="MCW6038572.1"/>
    </source>
</evidence>
<keyword evidence="3" id="KW-1185">Reference proteome</keyword>
<comment type="caution">
    <text evidence="2">The sequence shown here is derived from an EMBL/GenBank/DDBJ whole genome shotgun (WGS) entry which is preliminary data.</text>
</comment>
<evidence type="ECO:0000256" key="1">
    <source>
        <dbReference type="SAM" id="MobiDB-lite"/>
    </source>
</evidence>